<evidence type="ECO:0000313" key="1">
    <source>
        <dbReference type="EMBL" id="KAK2567179.1"/>
    </source>
</evidence>
<gene>
    <name evidence="1" type="ORF">P5673_008987</name>
</gene>
<dbReference type="EMBL" id="JARQWQ010000015">
    <property type="protein sequence ID" value="KAK2567179.1"/>
    <property type="molecule type" value="Genomic_DNA"/>
</dbReference>
<dbReference type="Proteomes" id="UP001249851">
    <property type="component" value="Unassembled WGS sequence"/>
</dbReference>
<sequence length="148" mass="17125">MGVQRKMRLYSDVSRSPEGEAYPKTDDAFQQRSRKMAWAMPKALLSRFLMRITSSAVEMETIVQEILVIKRKETSNYHFLQRSLPPRFAKQQFVTGLLSCAVSTNNASHWTFPAMARYGKCRNQRVTKDFTLYGECTENDLASFPHFD</sequence>
<comment type="caution">
    <text evidence="1">The sequence shown here is derived from an EMBL/GenBank/DDBJ whole genome shotgun (WGS) entry which is preliminary data.</text>
</comment>
<reference evidence="1" key="1">
    <citation type="journal article" date="2023" name="G3 (Bethesda)">
        <title>Whole genome assembly and annotation of the endangered Caribbean coral Acropora cervicornis.</title>
        <authorList>
            <person name="Selwyn J.D."/>
            <person name="Vollmer S.V."/>
        </authorList>
    </citation>
    <scope>NUCLEOTIDE SEQUENCE</scope>
    <source>
        <strain evidence="1">K2</strain>
    </source>
</reference>
<dbReference type="AlphaFoldDB" id="A0AAD9QTF1"/>
<evidence type="ECO:0000313" key="2">
    <source>
        <dbReference type="Proteomes" id="UP001249851"/>
    </source>
</evidence>
<proteinExistence type="predicted"/>
<reference evidence="1" key="2">
    <citation type="journal article" date="2023" name="Science">
        <title>Genomic signatures of disease resistance in endangered staghorn corals.</title>
        <authorList>
            <person name="Vollmer S.V."/>
            <person name="Selwyn J.D."/>
            <person name="Despard B.A."/>
            <person name="Roesel C.L."/>
        </authorList>
    </citation>
    <scope>NUCLEOTIDE SEQUENCE</scope>
    <source>
        <strain evidence="1">K2</strain>
    </source>
</reference>
<protein>
    <submittedName>
        <fullName evidence="1">Uncharacterized protein</fullName>
    </submittedName>
</protein>
<organism evidence="1 2">
    <name type="scientific">Acropora cervicornis</name>
    <name type="common">Staghorn coral</name>
    <dbReference type="NCBI Taxonomy" id="6130"/>
    <lineage>
        <taxon>Eukaryota</taxon>
        <taxon>Metazoa</taxon>
        <taxon>Cnidaria</taxon>
        <taxon>Anthozoa</taxon>
        <taxon>Hexacorallia</taxon>
        <taxon>Scleractinia</taxon>
        <taxon>Astrocoeniina</taxon>
        <taxon>Acroporidae</taxon>
        <taxon>Acropora</taxon>
    </lineage>
</organism>
<name>A0AAD9QTF1_ACRCE</name>
<keyword evidence="2" id="KW-1185">Reference proteome</keyword>
<accession>A0AAD9QTF1</accession>